<accession>A0A9K3CVY6</accession>
<proteinExistence type="predicted"/>
<sequence>MYDSIVSCTIPAKLGGLGLAGQMFVVTATMADGETVDLVLKTSPAGARMAATREVDLYDAVRKGTMPEVAKICPMVLTEEADYETGEIKVLMENLVSAGCLGVNFICGNQIWGMSDEQKAKIQDSTFDVVEGAFVSAARMHAATWNDPEIMAQGWLKGVSFFDGTGKEAWEKAIFNARYMWNKGKARFESEEQMTLSPKLLKLMDDSLAAASFQDMNERVTDPSTPYALCHGDFHASNMFLRPKTEGEEGDVEKMADRIVMVDWSEVGVWEPTTDLAQMIVSDTKPEIMERTRELLESYHAALIRYNPAIEAEYPMDKCWERFCLDGASRWVWLFAMLTGFPMPPAALQYFHDQFLRFVELHGDHPIYPLGQVVL</sequence>
<dbReference type="Gene3D" id="3.90.1200.10">
    <property type="match status" value="1"/>
</dbReference>
<dbReference type="PANTHER" id="PTHR11012:SF30">
    <property type="entry name" value="PROTEIN KINASE-LIKE DOMAIN-CONTAINING"/>
    <property type="match status" value="1"/>
</dbReference>
<dbReference type="OrthoDB" id="191037at2759"/>
<comment type="caution">
    <text evidence="1">The sequence shown here is derived from an EMBL/GenBank/DDBJ whole genome shotgun (WGS) entry which is preliminary data.</text>
</comment>
<dbReference type="InterPro" id="IPR004119">
    <property type="entry name" value="EcKL"/>
</dbReference>
<name>A0A9K3CVY6_9EUKA</name>
<dbReference type="Proteomes" id="UP000265618">
    <property type="component" value="Unassembled WGS sequence"/>
</dbReference>
<dbReference type="AlphaFoldDB" id="A0A9K3CVY6"/>
<gene>
    <name evidence="1" type="ORF">KIPB_004982</name>
</gene>
<dbReference type="EMBL" id="BDIP01001119">
    <property type="protein sequence ID" value="GIQ83631.1"/>
    <property type="molecule type" value="Genomic_DNA"/>
</dbReference>
<dbReference type="PANTHER" id="PTHR11012">
    <property type="entry name" value="PROTEIN KINASE-LIKE DOMAIN-CONTAINING"/>
    <property type="match status" value="1"/>
</dbReference>
<dbReference type="SUPFAM" id="SSF56112">
    <property type="entry name" value="Protein kinase-like (PK-like)"/>
    <property type="match status" value="1"/>
</dbReference>
<protein>
    <recommendedName>
        <fullName evidence="3">Aminoglycoside phosphotransferase domain-containing protein</fullName>
    </recommendedName>
</protein>
<dbReference type="InterPro" id="IPR011009">
    <property type="entry name" value="Kinase-like_dom_sf"/>
</dbReference>
<reference evidence="1 2" key="1">
    <citation type="journal article" date="2018" name="PLoS ONE">
        <title>The draft genome of Kipferlia bialata reveals reductive genome evolution in fornicate parasites.</title>
        <authorList>
            <person name="Tanifuji G."/>
            <person name="Takabayashi S."/>
            <person name="Kume K."/>
            <person name="Takagi M."/>
            <person name="Nakayama T."/>
            <person name="Kamikawa R."/>
            <person name="Inagaki Y."/>
            <person name="Hashimoto T."/>
        </authorList>
    </citation>
    <scope>NUCLEOTIDE SEQUENCE [LARGE SCALE GENOMIC DNA]</scope>
    <source>
        <strain evidence="1">NY0173</strain>
    </source>
</reference>
<dbReference type="Pfam" id="PF02958">
    <property type="entry name" value="EcKL"/>
    <property type="match status" value="1"/>
</dbReference>
<evidence type="ECO:0000313" key="1">
    <source>
        <dbReference type="EMBL" id="GIQ83631.1"/>
    </source>
</evidence>
<evidence type="ECO:0008006" key="3">
    <source>
        <dbReference type="Google" id="ProtNLM"/>
    </source>
</evidence>
<evidence type="ECO:0000313" key="2">
    <source>
        <dbReference type="Proteomes" id="UP000265618"/>
    </source>
</evidence>
<keyword evidence="2" id="KW-1185">Reference proteome</keyword>
<organism evidence="1 2">
    <name type="scientific">Kipferlia bialata</name>
    <dbReference type="NCBI Taxonomy" id="797122"/>
    <lineage>
        <taxon>Eukaryota</taxon>
        <taxon>Metamonada</taxon>
        <taxon>Carpediemonas-like organisms</taxon>
        <taxon>Kipferlia</taxon>
    </lineage>
</organism>